<gene>
    <name evidence="4" type="ORF">CYMTET_26054</name>
</gene>
<dbReference type="Proteomes" id="UP001190700">
    <property type="component" value="Unassembled WGS sequence"/>
</dbReference>
<dbReference type="Pfam" id="PF23404">
    <property type="entry name" value="FAZ1_C"/>
    <property type="match status" value="1"/>
</dbReference>
<organism evidence="4 5">
    <name type="scientific">Cymbomonas tetramitiformis</name>
    <dbReference type="NCBI Taxonomy" id="36881"/>
    <lineage>
        <taxon>Eukaryota</taxon>
        <taxon>Viridiplantae</taxon>
        <taxon>Chlorophyta</taxon>
        <taxon>Pyramimonadophyceae</taxon>
        <taxon>Pyramimonadales</taxon>
        <taxon>Pyramimonadaceae</taxon>
        <taxon>Cymbomonas</taxon>
    </lineage>
</organism>
<evidence type="ECO:0000259" key="3">
    <source>
        <dbReference type="Pfam" id="PF23404"/>
    </source>
</evidence>
<feature type="coiled-coil region" evidence="1">
    <location>
        <begin position="195"/>
        <end position="268"/>
    </location>
</feature>
<protein>
    <recommendedName>
        <fullName evidence="3">FAZ1 C-terminal region domain-containing protein</fullName>
    </recommendedName>
</protein>
<evidence type="ECO:0000313" key="5">
    <source>
        <dbReference type="Proteomes" id="UP001190700"/>
    </source>
</evidence>
<evidence type="ECO:0000256" key="1">
    <source>
        <dbReference type="SAM" id="Coils"/>
    </source>
</evidence>
<evidence type="ECO:0000313" key="4">
    <source>
        <dbReference type="EMBL" id="KAK3265255.1"/>
    </source>
</evidence>
<dbReference type="AlphaFoldDB" id="A0AAE0FSU9"/>
<comment type="caution">
    <text evidence="4">The sequence shown here is derived from an EMBL/GenBank/DDBJ whole genome shotgun (WGS) entry which is preliminary data.</text>
</comment>
<keyword evidence="5" id="KW-1185">Reference proteome</keyword>
<feature type="region of interest" description="Disordered" evidence="2">
    <location>
        <begin position="317"/>
        <end position="363"/>
    </location>
</feature>
<keyword evidence="1" id="KW-0175">Coiled coil</keyword>
<proteinExistence type="predicted"/>
<sequence>MDNSNRAADLIRLQLEQMLPPLAAQCQLAADANAEAMKSCTHVIYFLTTRAVTNGAMLAALEASVDAAQPVLVVHAVDERDGFFGVSRAVLEQAHPRWLKAGEPVPWIAYLDFRLCGLQVILTRLGLGQAYTSTEESSMNYLEAPEAGASHLSNLPGAKEAHAIINAAAVAEVPVAIDADQTRPAEAERCAANAEKLAAQRAADAEKRAEDAERRAADTEKLAAQRAADAEKLAADTEKLAAQRAADAEKLAADAEKLAADAEKLAAQRAADAEKLAADTEKLAAQRAADTEKLAAQRAADAEKLAADTEKLAAQRAADTEKRAANAEKLAVDAEKLTSTDAKTRAQSGVTSPPPGLPPPADQVQRRRLACGSPDDLVWDFKGIDKLAAWKANDSARLARRFKLQIAAIFWSMAQDEEDLDVVPEELREELQALVEMDTGAVMELAALYGCTDLGSEILTACGVSMCPPRLERLPLLGIPGSTALAAGEGDIFDVYSGILGFCWRLVCTGR</sequence>
<accession>A0AAE0FSU9</accession>
<name>A0AAE0FSU9_9CHLO</name>
<feature type="compositionally biased region" description="Pro residues" evidence="2">
    <location>
        <begin position="352"/>
        <end position="361"/>
    </location>
</feature>
<dbReference type="EMBL" id="LGRX02014048">
    <property type="protein sequence ID" value="KAK3265255.1"/>
    <property type="molecule type" value="Genomic_DNA"/>
</dbReference>
<reference evidence="4 5" key="1">
    <citation type="journal article" date="2015" name="Genome Biol. Evol.">
        <title>Comparative Genomics of a Bacterivorous Green Alga Reveals Evolutionary Causalities and Consequences of Phago-Mixotrophic Mode of Nutrition.</title>
        <authorList>
            <person name="Burns J.A."/>
            <person name="Paasch A."/>
            <person name="Narechania A."/>
            <person name="Kim E."/>
        </authorList>
    </citation>
    <scope>NUCLEOTIDE SEQUENCE [LARGE SCALE GENOMIC DNA]</scope>
    <source>
        <strain evidence="4 5">PLY_AMNH</strain>
    </source>
</reference>
<evidence type="ECO:0000256" key="2">
    <source>
        <dbReference type="SAM" id="MobiDB-lite"/>
    </source>
</evidence>
<feature type="domain" description="FAZ1 C-terminal region" evidence="3">
    <location>
        <begin position="243"/>
        <end position="265"/>
    </location>
</feature>
<feature type="compositionally biased region" description="Basic and acidic residues" evidence="2">
    <location>
        <begin position="317"/>
        <end position="344"/>
    </location>
</feature>
<dbReference type="InterPro" id="IPR056615">
    <property type="entry name" value="FAZ1_C"/>
</dbReference>